<dbReference type="PANTHER" id="PTHR10648">
    <property type="entry name" value="SERINE/THREONINE-PROTEIN PHOSPHATASE PP2A 65 KDA REGULATORY SUBUNIT"/>
    <property type="match status" value="1"/>
</dbReference>
<dbReference type="GO" id="GO:0007094">
    <property type="term" value="P:mitotic spindle assembly checkpoint signaling"/>
    <property type="evidence" value="ECO:0007669"/>
    <property type="project" value="EnsemblFungi"/>
</dbReference>
<accession>A0A1L0CJU9</accession>
<reference evidence="5" key="1">
    <citation type="submission" date="2016-11" db="EMBL/GenBank/DDBJ databases">
        <authorList>
            <person name="Guldener U."/>
        </authorList>
    </citation>
    <scope>NUCLEOTIDE SEQUENCE [LARGE SCALE GENOMIC DNA]</scope>
</reference>
<dbReference type="Pfam" id="PF22956">
    <property type="entry name" value="VPS15-like_hel"/>
    <property type="match status" value="2"/>
</dbReference>
<feature type="repeat" description="HEAT" evidence="2">
    <location>
        <begin position="591"/>
        <end position="629"/>
    </location>
</feature>
<dbReference type="GO" id="GO:0110085">
    <property type="term" value="C:mitotic actomyosin contractile ring"/>
    <property type="evidence" value="ECO:0007669"/>
    <property type="project" value="EnsemblFungi"/>
</dbReference>
<feature type="repeat" description="HEAT" evidence="2">
    <location>
        <begin position="472"/>
        <end position="510"/>
    </location>
</feature>
<protein>
    <submittedName>
        <fullName evidence="4">Related to Protein phosphatase PP2A regulatory subunit A</fullName>
    </submittedName>
</protein>
<dbReference type="GO" id="GO:0000775">
    <property type="term" value="C:chromosome, centromeric region"/>
    <property type="evidence" value="ECO:0007669"/>
    <property type="project" value="EnsemblFungi"/>
</dbReference>
<feature type="repeat" description="HEAT" evidence="2">
    <location>
        <begin position="394"/>
        <end position="428"/>
    </location>
</feature>
<dbReference type="GO" id="GO:1990813">
    <property type="term" value="P:meiotic centromeric cohesion protection in anaphase I"/>
    <property type="evidence" value="ECO:0007669"/>
    <property type="project" value="EnsemblFungi"/>
</dbReference>
<feature type="repeat" description="HEAT" evidence="2">
    <location>
        <begin position="103"/>
        <end position="141"/>
    </location>
</feature>
<dbReference type="GO" id="GO:0005935">
    <property type="term" value="C:cellular bud neck"/>
    <property type="evidence" value="ECO:0007669"/>
    <property type="project" value="EnsemblFungi"/>
</dbReference>
<dbReference type="Proteomes" id="UP000183365">
    <property type="component" value="Unassembled WGS sequence"/>
</dbReference>
<dbReference type="InterPro" id="IPR055231">
    <property type="entry name" value="2AA_helical"/>
</dbReference>
<feature type="domain" description="Phosphatase 2A Regulatory Subunit A helical" evidence="3">
    <location>
        <begin position="553"/>
        <end position="659"/>
    </location>
</feature>
<keyword evidence="5" id="KW-1185">Reference proteome</keyword>
<dbReference type="GO" id="GO:0043332">
    <property type="term" value="C:mating projection tip"/>
    <property type="evidence" value="ECO:0007669"/>
    <property type="project" value="EnsemblFungi"/>
</dbReference>
<dbReference type="OrthoDB" id="340346at2759"/>
<evidence type="ECO:0000256" key="1">
    <source>
        <dbReference type="ARBA" id="ARBA00022737"/>
    </source>
</evidence>
<dbReference type="InterPro" id="IPR011989">
    <property type="entry name" value="ARM-like"/>
</dbReference>
<sequence>METATHQITVPDLSTIDSSNDLFPLALLMDELKHDEVSNRVEAMQKLKIIAQALGPQRTRDELIPFLIDVAQDDEDEVFVVLAEQLNDTFIPFVGGVEYCKYILPPLEILASTEETLVRNKAVESLNYVASKMSREQILTDFVPLVEHLSLTEWFSSKCSACGLFMECFKKLDDKNSQDDLNMKKKLFEYYYNLGIDDTPMVRRSAAKCLPEIIDLLSTSHSAEKINDISLDIDLKFISSMFEKVIGDLQDSVKFLAVEILISILSFFNNLENYQHFEDLLSSAINLGNDQGWRIRYMVAENFNKISKQFYVVKNGENSNYLDKLIPVIQKLTDDQETDVRKAAGKEIPQFCEFLIKARLNKDELNINSASTSETRVSDTNEDTKGRYFYLDQFLPLLEKLSTDSNEQVRVSLASKITHMAKIMDREDCVYRLVPILIAMLKDESPDVPLQIISHLENVNEVVGIDILKENLLPCIQELSIDLNWRVRLAVIENIPILAKQLKLEIFQEKLNMMCLNFLWDNVYSIRSAAISNLKKLCEIFGSEWANEEIIKKLLQSKSDILQVFTFRITLLHALTELISVVSNDIILEQILPFIEHLNDDKVPNIRFNVAKAYYVVVEKLGKNDYANLINNSILPKLNELIKDEDPDVRYFANESFAKIERL</sequence>
<evidence type="ECO:0000313" key="4">
    <source>
        <dbReference type="EMBL" id="SGZ39085.1"/>
    </source>
</evidence>
<dbReference type="PANTHER" id="PTHR10648:SF4">
    <property type="entry name" value="PROTEIN PHOSPHATASE 2 (FORMERLY 2A), REGULATORY SUBUNIT A, BETA ISOFORM-RELATED"/>
    <property type="match status" value="1"/>
</dbReference>
<proteinExistence type="predicted"/>
<organism evidence="4 5">
    <name type="scientific">Hanseniaspora guilliermondii</name>
    <dbReference type="NCBI Taxonomy" id="56406"/>
    <lineage>
        <taxon>Eukaryota</taxon>
        <taxon>Fungi</taxon>
        <taxon>Dikarya</taxon>
        <taxon>Ascomycota</taxon>
        <taxon>Saccharomycotina</taxon>
        <taxon>Saccharomycetes</taxon>
        <taxon>Saccharomycodales</taxon>
        <taxon>Saccharomycodaceae</taxon>
        <taxon>Hanseniaspora</taxon>
    </lineage>
</organism>
<gene>
    <name evidence="4" type="ORF">HGUI_01285</name>
</gene>
<dbReference type="VEuPathDB" id="FungiDB:HGUI_01285"/>
<evidence type="ECO:0000313" key="5">
    <source>
        <dbReference type="Proteomes" id="UP000183365"/>
    </source>
</evidence>
<dbReference type="SUPFAM" id="SSF48371">
    <property type="entry name" value="ARM repeat"/>
    <property type="match status" value="1"/>
</dbReference>
<keyword evidence="1" id="KW-0677">Repeat</keyword>
<dbReference type="GO" id="GO:0000159">
    <property type="term" value="C:protein phosphatase type 2A complex"/>
    <property type="evidence" value="ECO:0007669"/>
    <property type="project" value="EnsemblFungi"/>
</dbReference>
<dbReference type="GO" id="GO:0030952">
    <property type="term" value="P:establishment or maintenance of cytoskeleton polarity"/>
    <property type="evidence" value="ECO:0007669"/>
    <property type="project" value="EnsemblFungi"/>
</dbReference>
<dbReference type="PROSITE" id="PS50077">
    <property type="entry name" value="HEAT_REPEAT"/>
    <property type="match status" value="8"/>
</dbReference>
<dbReference type="GO" id="GO:0005829">
    <property type="term" value="C:cytosol"/>
    <property type="evidence" value="ECO:0007669"/>
    <property type="project" value="TreeGrafter"/>
</dbReference>
<dbReference type="InterPro" id="IPR051023">
    <property type="entry name" value="PP2A_Regulatory_Subunit_A"/>
</dbReference>
<evidence type="ECO:0000259" key="3">
    <source>
        <dbReference type="Pfam" id="PF22956"/>
    </source>
</evidence>
<dbReference type="EMBL" id="FQNF01000017">
    <property type="protein sequence ID" value="SGZ39085.1"/>
    <property type="molecule type" value="Genomic_DNA"/>
</dbReference>
<dbReference type="AlphaFoldDB" id="A0A1L0CJU9"/>
<dbReference type="GO" id="GO:0005816">
    <property type="term" value="C:spindle pole body"/>
    <property type="evidence" value="ECO:0007669"/>
    <property type="project" value="EnsemblFungi"/>
</dbReference>
<name>A0A1L0CJU9_9ASCO</name>
<dbReference type="GO" id="GO:0019888">
    <property type="term" value="F:protein phosphatase regulator activity"/>
    <property type="evidence" value="ECO:0007669"/>
    <property type="project" value="TreeGrafter"/>
</dbReference>
<feature type="repeat" description="HEAT" evidence="2">
    <location>
        <begin position="325"/>
        <end position="363"/>
    </location>
</feature>
<dbReference type="InterPro" id="IPR016024">
    <property type="entry name" value="ARM-type_fold"/>
</dbReference>
<dbReference type="Gene3D" id="1.25.10.10">
    <property type="entry name" value="Leucine-rich Repeat Variant"/>
    <property type="match status" value="1"/>
</dbReference>
<evidence type="ECO:0000256" key="2">
    <source>
        <dbReference type="PROSITE-ProRule" id="PRU00103"/>
    </source>
</evidence>
<dbReference type="GO" id="GO:0005634">
    <property type="term" value="C:nucleus"/>
    <property type="evidence" value="ECO:0007669"/>
    <property type="project" value="EnsemblFungi"/>
</dbReference>
<feature type="repeat" description="HEAT" evidence="2">
    <location>
        <begin position="634"/>
        <end position="663"/>
    </location>
</feature>
<dbReference type="GO" id="GO:0005934">
    <property type="term" value="C:cellular bud tip"/>
    <property type="evidence" value="ECO:0007669"/>
    <property type="project" value="EnsemblFungi"/>
</dbReference>
<feature type="repeat" description="HEAT" evidence="2">
    <location>
        <begin position="433"/>
        <end position="471"/>
    </location>
</feature>
<dbReference type="GO" id="GO:0031030">
    <property type="term" value="P:negative regulation of septation initiation signaling"/>
    <property type="evidence" value="ECO:0007669"/>
    <property type="project" value="EnsemblFungi"/>
</dbReference>
<feature type="domain" description="Phosphatase 2A Regulatory Subunit A helical" evidence="3">
    <location>
        <begin position="265"/>
        <end position="500"/>
    </location>
</feature>
<dbReference type="InterPro" id="IPR021133">
    <property type="entry name" value="HEAT_type_2"/>
</dbReference>
<dbReference type="GO" id="GO:0004722">
    <property type="term" value="F:protein serine/threonine phosphatase activity"/>
    <property type="evidence" value="ECO:0007669"/>
    <property type="project" value="EnsemblFungi"/>
</dbReference>
<dbReference type="GO" id="GO:0090443">
    <property type="term" value="C:FAR/SIN/STRIPAK complex"/>
    <property type="evidence" value="ECO:0007669"/>
    <property type="project" value="EnsemblFungi"/>
</dbReference>
<dbReference type="GO" id="GO:0006417">
    <property type="term" value="P:regulation of translation"/>
    <property type="evidence" value="ECO:0007669"/>
    <property type="project" value="EnsemblFungi"/>
</dbReference>
<feature type="repeat" description="HEAT" evidence="2">
    <location>
        <begin position="187"/>
        <end position="225"/>
    </location>
</feature>